<protein>
    <submittedName>
        <fullName evidence="1">Uncharacterized protein</fullName>
    </submittedName>
</protein>
<dbReference type="EMBL" id="LR797814">
    <property type="protein sequence ID" value="CAB4240512.1"/>
    <property type="molecule type" value="Genomic_DNA"/>
</dbReference>
<name>A0A6J5T6S8_9CAUD</name>
<gene>
    <name evidence="1" type="ORF">UFOVP3_9</name>
</gene>
<accession>A0A6J5T6S8</accession>
<reference evidence="1" key="1">
    <citation type="submission" date="2020-05" db="EMBL/GenBank/DDBJ databases">
        <authorList>
            <person name="Chiriac C."/>
            <person name="Salcher M."/>
            <person name="Ghai R."/>
            <person name="Kavagutti S V."/>
        </authorList>
    </citation>
    <scope>NUCLEOTIDE SEQUENCE</scope>
</reference>
<proteinExistence type="predicted"/>
<evidence type="ECO:0000313" key="1">
    <source>
        <dbReference type="EMBL" id="CAB4240512.1"/>
    </source>
</evidence>
<sequence length="59" mass="6830">MKFTLICEDENRMVGITHDELDYLPDVMDMLLNFLQAVGYTYVEKLGVIKTNGDEAWTE</sequence>
<organism evidence="1">
    <name type="scientific">uncultured Caudovirales phage</name>
    <dbReference type="NCBI Taxonomy" id="2100421"/>
    <lineage>
        <taxon>Viruses</taxon>
        <taxon>Duplodnaviria</taxon>
        <taxon>Heunggongvirae</taxon>
        <taxon>Uroviricota</taxon>
        <taxon>Caudoviricetes</taxon>
        <taxon>Peduoviridae</taxon>
        <taxon>Maltschvirus</taxon>
        <taxon>Maltschvirus maltsch</taxon>
    </lineage>
</organism>